<feature type="domain" description="ELYS beta-propeller" evidence="5">
    <location>
        <begin position="37"/>
        <end position="384"/>
    </location>
</feature>
<feature type="compositionally biased region" description="Acidic residues" evidence="3">
    <location>
        <begin position="1710"/>
        <end position="1721"/>
    </location>
</feature>
<dbReference type="GO" id="GO:0005634">
    <property type="term" value="C:nucleus"/>
    <property type="evidence" value="ECO:0007669"/>
    <property type="project" value="UniProtKB-SubCell"/>
</dbReference>
<evidence type="ECO:0000256" key="3">
    <source>
        <dbReference type="SAM" id="MobiDB-lite"/>
    </source>
</evidence>
<dbReference type="EnsemblMetazoa" id="AFUN009582-RA">
    <property type="protein sequence ID" value="AFUN009582-PA"/>
    <property type="gene ID" value="AFUN009582"/>
</dbReference>
<feature type="region of interest" description="Disordered" evidence="3">
    <location>
        <begin position="1459"/>
        <end position="1638"/>
    </location>
</feature>
<feature type="compositionally biased region" description="Low complexity" evidence="3">
    <location>
        <begin position="2196"/>
        <end position="2205"/>
    </location>
</feature>
<evidence type="ECO:0000259" key="5">
    <source>
        <dbReference type="Pfam" id="PF16687"/>
    </source>
</evidence>
<dbReference type="PANTHER" id="PTHR21583:SF8">
    <property type="entry name" value="PROTEIN ELYS"/>
    <property type="match status" value="1"/>
</dbReference>
<feature type="compositionally biased region" description="Low complexity" evidence="3">
    <location>
        <begin position="1753"/>
        <end position="1793"/>
    </location>
</feature>
<feature type="compositionally biased region" description="Basic and acidic residues" evidence="3">
    <location>
        <begin position="2119"/>
        <end position="2129"/>
    </location>
</feature>
<organism evidence="6">
    <name type="scientific">Anopheles funestus</name>
    <name type="common">African malaria mosquito</name>
    <dbReference type="NCBI Taxonomy" id="62324"/>
    <lineage>
        <taxon>Eukaryota</taxon>
        <taxon>Metazoa</taxon>
        <taxon>Ecdysozoa</taxon>
        <taxon>Arthropoda</taxon>
        <taxon>Hexapoda</taxon>
        <taxon>Insecta</taxon>
        <taxon>Pterygota</taxon>
        <taxon>Neoptera</taxon>
        <taxon>Endopterygota</taxon>
        <taxon>Diptera</taxon>
        <taxon>Nematocera</taxon>
        <taxon>Culicoidea</taxon>
        <taxon>Culicidae</taxon>
        <taxon>Anophelinae</taxon>
        <taxon>Anopheles</taxon>
    </lineage>
</organism>
<dbReference type="InterPro" id="IPR032040">
    <property type="entry name" value="ELYS-bb"/>
</dbReference>
<feature type="compositionally biased region" description="Basic and acidic residues" evidence="3">
    <location>
        <begin position="1916"/>
        <end position="1942"/>
    </location>
</feature>
<feature type="region of interest" description="Disordered" evidence="3">
    <location>
        <begin position="1685"/>
        <end position="2315"/>
    </location>
</feature>
<evidence type="ECO:0000313" key="6">
    <source>
        <dbReference type="EnsemblMetazoa" id="AFUN009582-PA"/>
    </source>
</evidence>
<reference evidence="6" key="1">
    <citation type="submission" date="2020-05" db="UniProtKB">
        <authorList>
            <consortium name="EnsemblMetazoa"/>
        </authorList>
    </citation>
    <scope>IDENTIFICATION</scope>
    <source>
        <strain evidence="6">FUMOZ</strain>
    </source>
</reference>
<dbReference type="InterPro" id="IPR036322">
    <property type="entry name" value="WD40_repeat_dom_sf"/>
</dbReference>
<name>A0A182RTH9_ANOFN</name>
<feature type="compositionally biased region" description="Low complexity" evidence="3">
    <location>
        <begin position="2224"/>
        <end position="2238"/>
    </location>
</feature>
<feature type="compositionally biased region" description="Polar residues" evidence="3">
    <location>
        <begin position="1228"/>
        <end position="1240"/>
    </location>
</feature>
<feature type="compositionally biased region" description="Polar residues" evidence="3">
    <location>
        <begin position="998"/>
        <end position="1011"/>
    </location>
</feature>
<feature type="region of interest" description="Disordered" evidence="3">
    <location>
        <begin position="1083"/>
        <end position="1133"/>
    </location>
</feature>
<dbReference type="InterPro" id="IPR052620">
    <property type="entry name" value="ELYS/MEL-28_NucAsmblyFactor"/>
</dbReference>
<evidence type="ECO:0000256" key="1">
    <source>
        <dbReference type="ARBA" id="ARBA00004123"/>
    </source>
</evidence>
<feature type="compositionally biased region" description="Basic and acidic residues" evidence="3">
    <location>
        <begin position="1953"/>
        <end position="1969"/>
    </location>
</feature>
<dbReference type="STRING" id="62324.A0A182RTH9"/>
<dbReference type="VEuPathDB" id="VectorBase:AFUN2_014305"/>
<protein>
    <recommendedName>
        <fullName evidence="7">ELYS-like domain-containing protein</fullName>
    </recommendedName>
</protein>
<dbReference type="InterPro" id="IPR025151">
    <property type="entry name" value="ELYS_dom"/>
</dbReference>
<feature type="compositionally biased region" description="Low complexity" evidence="3">
    <location>
        <begin position="1594"/>
        <end position="1605"/>
    </location>
</feature>
<feature type="compositionally biased region" description="Low complexity" evidence="3">
    <location>
        <begin position="2130"/>
        <end position="2141"/>
    </location>
</feature>
<feature type="compositionally biased region" description="Acidic residues" evidence="3">
    <location>
        <begin position="1468"/>
        <end position="1480"/>
    </location>
</feature>
<feature type="compositionally biased region" description="Acidic residues" evidence="3">
    <location>
        <begin position="1859"/>
        <end position="1885"/>
    </location>
</feature>
<feature type="region of interest" description="Disordered" evidence="3">
    <location>
        <begin position="1210"/>
        <end position="1242"/>
    </location>
</feature>
<dbReference type="Pfam" id="PF13934">
    <property type="entry name" value="ELYS"/>
    <property type="match status" value="1"/>
</dbReference>
<feature type="compositionally biased region" description="Polar residues" evidence="3">
    <location>
        <begin position="2090"/>
        <end position="2118"/>
    </location>
</feature>
<feature type="compositionally biased region" description="Basic and acidic residues" evidence="3">
    <location>
        <begin position="2258"/>
        <end position="2271"/>
    </location>
</feature>
<feature type="region of interest" description="Disordered" evidence="3">
    <location>
        <begin position="990"/>
        <end position="1011"/>
    </location>
</feature>
<feature type="compositionally biased region" description="Basic residues" evidence="3">
    <location>
        <begin position="2303"/>
        <end position="2315"/>
    </location>
</feature>
<feature type="compositionally biased region" description="Basic and acidic residues" evidence="3">
    <location>
        <begin position="2206"/>
        <end position="2216"/>
    </location>
</feature>
<evidence type="ECO:0000259" key="4">
    <source>
        <dbReference type="Pfam" id="PF13934"/>
    </source>
</evidence>
<dbReference type="Pfam" id="PF16687">
    <property type="entry name" value="ELYS-bb"/>
    <property type="match status" value="1"/>
</dbReference>
<feature type="compositionally biased region" description="Polar residues" evidence="3">
    <location>
        <begin position="1978"/>
        <end position="2006"/>
    </location>
</feature>
<dbReference type="PANTHER" id="PTHR21583">
    <property type="entry name" value="ELYS PROTEIN"/>
    <property type="match status" value="1"/>
</dbReference>
<feature type="compositionally biased region" description="Polar residues" evidence="3">
    <location>
        <begin position="2038"/>
        <end position="2061"/>
    </location>
</feature>
<accession>A0A182RTH9</accession>
<feature type="compositionally biased region" description="Low complexity" evidence="3">
    <location>
        <begin position="2062"/>
        <end position="2075"/>
    </location>
</feature>
<evidence type="ECO:0008006" key="7">
    <source>
        <dbReference type="Google" id="ProtNLM"/>
    </source>
</evidence>
<comment type="subcellular location">
    <subcellularLocation>
        <location evidence="1">Nucleus</location>
    </subcellularLocation>
</comment>
<feature type="domain" description="ELYS-like" evidence="4">
    <location>
        <begin position="697"/>
        <end position="923"/>
    </location>
</feature>
<keyword evidence="2" id="KW-0539">Nucleus</keyword>
<feature type="compositionally biased region" description="Acidic residues" evidence="3">
    <location>
        <begin position="1487"/>
        <end position="1575"/>
    </location>
</feature>
<feature type="compositionally biased region" description="Basic and acidic residues" evidence="3">
    <location>
        <begin position="1817"/>
        <end position="1841"/>
    </location>
</feature>
<dbReference type="SUPFAM" id="SSF50978">
    <property type="entry name" value="WD40 repeat-like"/>
    <property type="match status" value="1"/>
</dbReference>
<evidence type="ECO:0000256" key="2">
    <source>
        <dbReference type="ARBA" id="ARBA00023242"/>
    </source>
</evidence>
<dbReference type="VEuPathDB" id="VectorBase:AFUN009582"/>
<sequence length="2315" mass="257177">MSSDISLELVNVLSYTREQSAAVPESPDTEEKCGVLERNGITWYARGSVLEVFNMNSSFKVISHNFHPCTSKSKPCTVQCVEEVEAIGCAILAVGLRLGTEQSQIVFLTVRGGREVGRIDVQEDVKLLRYVDPNSCSNGLLSKYQGCLAAGTVDGKVILIDLCFKRLHNGFGREITMNESGKRQCHIEFSRGNIKQLIQNHEKIQERELYFGLQLSHNEQASVECILDIVPLKVICIGFADGTVLLWDLVDHSIMHRISPPTEDCSAVALNYVEPSDDPKACLYLWIFYAHPEGAFAFLHMIMCEEKYSQQGTFVYDQFLSCSSRLTLTSYDPGSVPLNVQTVTKKVFQEDEPITLSVLSWMGSNGLTTVLVFDLNQWYKAEMPYECDWQQELTHTVVFHLKEESFHARLNERTLVLFRSIQRPEEHFYPSSLAFDIMNFNGINRTTYRWIGLQNKLLQYLEQDGANSVIHPAGLYGMLCRAALLPQFHEPISPSDGVVKEQREFVLSLGLEYNCHMFLQSCIDLWADGSHLGAEPEQGVSLSTVTNWIWNRSKSLKSVCNRMLAALMTDQAGRRVDARTQDALSHCTRQMKQLAELYRTIMTDCLDFIPENVQERLAKESATITAAAEYQDILQWLLHIGILPEANVSDEDPGGESLLLVPYPYTRLLEFYRKRRRMLDEQKSKAVPDLSTTGKLLFIDNYLEREFDVETVWKAWHEDSPVNRQAVYPPSSLQKALRILLIPDVPLERKLVVLLYLFMDVIAAVEDECFLTVVRQLEKFPRVFNVKIGLMERVRAFWHLDHGNVSETVNEFLSPLSTTIEFPQWHRELTVSVLLRLQAPNLALKVLRAPGSPVSPQLELTTLVQNNLISEAFSLQRRTPQPDGRQLVWFIEAILMAGTPETLLEFALNDDEKHVLRSYLRDCPVETGDSLMLGHLLQNFEFVEAVQFVDRLGRKRNVEVQKEILGLYHNALDPMSQQLAYLTYQHPNELEPKLGQGNDPTSPKSSDTLETLSSGLIRHRADFRVRVLHQTIAAVKEAAIKTGLHHDRPFLDKPSLGVFQCRPTVRSLNVCYPVRLDPSMNKRRQRDWDVSDEDLATGRKPSAPLLNEEDGYANPRKKRYLGPEPSTPANESTVRRKFANFEAPVPVIPEFRPMKPKFNFTAANSTLISSMERAAQSEKSTSHSPSIFLVTPPFAKKHPMQRDVQIRSDAADADEADGDSYTPPGILKSSQSLHGRNSSPIPHDRVAADVEEKVLRFDLPAGSTVGDSCLVDNTLKLPKEEVVTDVTASDMVASPVVRRDLDLSTISNDDFYSPEVTMEQSSLQQVLASGGPYGRRSIHNSKSDNTLTDVPVEGANNIAIIIEDHCEDDCASKVDAYEERSQEEEDMQMEVDEVNVPPNENVFLIDDSDGEQRNDKRDEIVILDEELSNQREPLPVAEDERLPAFMQEMENNHGVLMAERQEQPTQDESQESDDMEEESIVDITDMMFDDVLELAADDEVEEEEINYEEYEQAEVLEESVEEDEDVSADGSAEDEQDTEESDNQDIDGDDNDENEDEDQDEDSVLEVIDLSDEEDAVRPNPESNNHQEGEFVFSSSESSSSSSSDGGDGDMQPSGAALMNVAEQAEIESYNIDDGGDPQEWQYAEYARHSEPNVENLYDHDIVLATIDELHQEEALARITPDDALGYIQVPTTSSSTHRTEGEGLTAPEGDGEAESSEVEDLSVPQQEADAASGTVAARDLSVAGGEQWPDNVASSSSSVSTAVSSVNASAPVASVAPSATTTSSPTSPTAPTQEKVFGQPKNAHELEVPAMNLSVKPDEAHGSSRKNSKGEENGLTEDARALNLSAGQQELADQGVGADDENVSSNQEEENEDKQDASGEEQSDGEANVPVRDVQEAQSSDETKPEGVESEEMEVDLRVSDDEATHESPAKHPAKKEHEEPSVSGTMTNPVDQKEATDQAGKENRHAEATPQEDSSRQASKSAQQHSSLNDEAVASTSTPRTNVKTRLMAALEKSATAVEQPHTPTRRRGIRATSVAAETTNVSLSPMLSRSRRFTSADNLSGTPEPTLPLTPRRSTRAASMVKELFSGSGTPQKRSRRTSQASSERPESVANSPTKESVDEQREPSERSFASSTASSTRRSMRAKKGSKALPPPESTAGPSETQPASGPMLSEYSSNRRLTRHQLAVLEKSMETIGSSGTTRRTSVDRRSHDVTDVGDSESESIISNVSNQSSVRTTRSRTSRTTTTRSKRGGSSKRNDQPGDDQHADSDSDQSLVYANSLRSAMGLEPIAEESESNPTSTRKRRGRPPKTTK</sequence>
<proteinExistence type="predicted"/>